<evidence type="ECO:0000256" key="1">
    <source>
        <dbReference type="SAM" id="MobiDB-lite"/>
    </source>
</evidence>
<dbReference type="EMBL" id="CACSAS010000001">
    <property type="protein sequence ID" value="CAA0089937.1"/>
    <property type="molecule type" value="Genomic_DNA"/>
</dbReference>
<reference evidence="2 3" key="1">
    <citation type="submission" date="2019-12" db="EMBL/GenBank/DDBJ databases">
        <authorList>
            <person name="Reyes-Prieto M."/>
        </authorList>
    </citation>
    <scope>NUCLEOTIDE SEQUENCE [LARGE SCALE GENOMIC DNA]</scope>
    <source>
        <strain evidence="2">HF14-78462</strain>
    </source>
</reference>
<evidence type="ECO:0000313" key="2">
    <source>
        <dbReference type="EMBL" id="CAA0089937.1"/>
    </source>
</evidence>
<keyword evidence="3" id="KW-1185">Reference proteome</keyword>
<organism evidence="2 3">
    <name type="scientific">Starkeya nomas</name>
    <dbReference type="NCBI Taxonomy" id="2666134"/>
    <lineage>
        <taxon>Bacteria</taxon>
        <taxon>Pseudomonadati</taxon>
        <taxon>Pseudomonadota</taxon>
        <taxon>Alphaproteobacteria</taxon>
        <taxon>Hyphomicrobiales</taxon>
        <taxon>Xanthobacteraceae</taxon>
        <taxon>Starkeya</taxon>
    </lineage>
</organism>
<protein>
    <submittedName>
        <fullName evidence="2">Uncharacterized protein</fullName>
    </submittedName>
</protein>
<proteinExistence type="predicted"/>
<feature type="region of interest" description="Disordered" evidence="1">
    <location>
        <begin position="1"/>
        <end position="22"/>
    </location>
</feature>
<evidence type="ECO:0000313" key="3">
    <source>
        <dbReference type="Proteomes" id="UP000433050"/>
    </source>
</evidence>
<dbReference type="Proteomes" id="UP000433050">
    <property type="component" value="Unassembled WGS sequence"/>
</dbReference>
<gene>
    <name evidence="2" type="ORF">STARVERO_01051</name>
</gene>
<sequence>MARQQTALALQGHDVSDFRDPGDGRMEVRTVWLESERIGD</sequence>
<accession>A0A5S9NHG1</accession>
<dbReference type="AlphaFoldDB" id="A0A5S9NHG1"/>
<name>A0A5S9NHG1_9HYPH</name>